<reference evidence="2 3" key="1">
    <citation type="journal article" date="2015" name="Genome Biol. Evol.">
        <title>The Dynamics of Genetic Interactions between Vibrio metoecus and Vibrio cholerae, Two Close Relatives Co-Occurring in the Environment.</title>
        <authorList>
            <person name="Orata F.D."/>
            <person name="Kirchberger P.C."/>
            <person name="Meheust R."/>
            <person name="Barlow E.J."/>
            <person name="Tarr C.L."/>
            <person name="Boucher Y."/>
        </authorList>
    </citation>
    <scope>NUCLEOTIDE SEQUENCE [LARGE SCALE GENOMIC DNA]</scope>
    <source>
        <strain evidence="2 3">08-2459</strain>
    </source>
</reference>
<sequence length="171" mass="19965">MQTDDIAEEDYQRHWDLLWNTQLGIRYHMHMQNFYSKFGKFVTAFTLILSTSAGAAIIATTPEVAKFAAFSAAMLQIIELVMDSKSKTSLHTSLRQRYINLESELSQYEHFTITEAEKFKSIKASIEVEEPPIKFSIIEKCHNELMKVHKLDTEDKQSISWFRRVFGIWYS</sequence>
<proteinExistence type="predicted"/>
<protein>
    <recommendedName>
        <fullName evidence="4">SMODS and SLOG-associating 2TM effector domain-containing protein</fullName>
    </recommendedName>
</protein>
<dbReference type="AlphaFoldDB" id="A0A0Q0T6T5"/>
<evidence type="ECO:0000256" key="1">
    <source>
        <dbReference type="SAM" id="Phobius"/>
    </source>
</evidence>
<keyword evidence="1" id="KW-1133">Transmembrane helix</keyword>
<dbReference type="Proteomes" id="UP000053724">
    <property type="component" value="Unassembled WGS sequence"/>
</dbReference>
<name>A0A0Q0T6T5_VIBMT</name>
<dbReference type="RefSeq" id="WP_055028409.1">
    <property type="nucleotide sequence ID" value="NZ_CP035689.1"/>
</dbReference>
<gene>
    <name evidence="2" type="ORF">AAY55_16955</name>
</gene>
<dbReference type="PATRIC" id="fig|1481663.8.peg.3525"/>
<evidence type="ECO:0000313" key="2">
    <source>
        <dbReference type="EMBL" id="KQA22513.1"/>
    </source>
</evidence>
<dbReference type="EMBL" id="LCUF01000037">
    <property type="protein sequence ID" value="KQA22513.1"/>
    <property type="molecule type" value="Genomic_DNA"/>
</dbReference>
<evidence type="ECO:0000313" key="3">
    <source>
        <dbReference type="Proteomes" id="UP000053724"/>
    </source>
</evidence>
<evidence type="ECO:0008006" key="4">
    <source>
        <dbReference type="Google" id="ProtNLM"/>
    </source>
</evidence>
<organism evidence="2 3">
    <name type="scientific">Vibrio metoecus</name>
    <dbReference type="NCBI Taxonomy" id="1481663"/>
    <lineage>
        <taxon>Bacteria</taxon>
        <taxon>Pseudomonadati</taxon>
        <taxon>Pseudomonadota</taxon>
        <taxon>Gammaproteobacteria</taxon>
        <taxon>Vibrionales</taxon>
        <taxon>Vibrionaceae</taxon>
        <taxon>Vibrio</taxon>
    </lineage>
</organism>
<keyword evidence="1" id="KW-0812">Transmembrane</keyword>
<accession>A0A0Q0T6T5</accession>
<comment type="caution">
    <text evidence="2">The sequence shown here is derived from an EMBL/GenBank/DDBJ whole genome shotgun (WGS) entry which is preliminary data.</text>
</comment>
<feature type="transmembrane region" description="Helical" evidence="1">
    <location>
        <begin position="38"/>
        <end position="58"/>
    </location>
</feature>
<keyword evidence="1" id="KW-0472">Membrane</keyword>